<dbReference type="PROSITE" id="PS50868">
    <property type="entry name" value="POST_SET"/>
    <property type="match status" value="1"/>
</dbReference>
<dbReference type="EMBL" id="BRXW01000204">
    <property type="protein sequence ID" value="GMI13938.1"/>
    <property type="molecule type" value="Genomic_DNA"/>
</dbReference>
<dbReference type="Proteomes" id="UP001165122">
    <property type="component" value="Unassembled WGS sequence"/>
</dbReference>
<comment type="caution">
    <text evidence="11">The sequence shown here is derived from an EMBL/GenBank/DDBJ whole genome shotgun (WGS) entry which is preliminary data.</text>
</comment>
<dbReference type="InterPro" id="IPR045606">
    <property type="entry name" value="ATXR3_C"/>
</dbReference>
<dbReference type="GO" id="GO:0008168">
    <property type="term" value="F:methyltransferase activity"/>
    <property type="evidence" value="ECO:0007669"/>
    <property type="project" value="UniProtKB-KW"/>
</dbReference>
<evidence type="ECO:0000256" key="6">
    <source>
        <dbReference type="ARBA" id="ARBA00022833"/>
    </source>
</evidence>
<protein>
    <recommendedName>
        <fullName evidence="13">SET domain-containing protein</fullName>
    </recommendedName>
</protein>
<feature type="domain" description="Post-SET" evidence="9">
    <location>
        <begin position="697"/>
        <end position="713"/>
    </location>
</feature>
<keyword evidence="5" id="KW-0863">Zinc-finger</keyword>
<dbReference type="GO" id="GO:0032259">
    <property type="term" value="P:methylation"/>
    <property type="evidence" value="ECO:0007669"/>
    <property type="project" value="UniProtKB-KW"/>
</dbReference>
<dbReference type="Gene3D" id="3.30.40.100">
    <property type="match status" value="1"/>
</dbReference>
<dbReference type="SMART" id="SM00317">
    <property type="entry name" value="SET"/>
    <property type="match status" value="1"/>
</dbReference>
<dbReference type="InterPro" id="IPR003616">
    <property type="entry name" value="Post-SET_dom"/>
</dbReference>
<evidence type="ECO:0000256" key="2">
    <source>
        <dbReference type="ARBA" id="ARBA00022679"/>
    </source>
</evidence>
<keyword evidence="12" id="KW-1185">Reference proteome</keyword>
<dbReference type="OrthoDB" id="308383at2759"/>
<organism evidence="11 12">
    <name type="scientific">Triparma laevis f. longispina</name>
    <dbReference type="NCBI Taxonomy" id="1714387"/>
    <lineage>
        <taxon>Eukaryota</taxon>
        <taxon>Sar</taxon>
        <taxon>Stramenopiles</taxon>
        <taxon>Ochrophyta</taxon>
        <taxon>Bolidophyceae</taxon>
        <taxon>Parmales</taxon>
        <taxon>Triparmaceae</taxon>
        <taxon>Triparma</taxon>
    </lineage>
</organism>
<dbReference type="GO" id="GO:0008270">
    <property type="term" value="F:zinc ion binding"/>
    <property type="evidence" value="ECO:0007669"/>
    <property type="project" value="UniProtKB-KW"/>
</dbReference>
<evidence type="ECO:0000313" key="11">
    <source>
        <dbReference type="EMBL" id="GMI13938.1"/>
    </source>
</evidence>
<dbReference type="PROSITE" id="PS51050">
    <property type="entry name" value="ZF_CW"/>
    <property type="match status" value="1"/>
</dbReference>
<accession>A0A9W7KW56</accession>
<evidence type="ECO:0000313" key="12">
    <source>
        <dbReference type="Proteomes" id="UP001165122"/>
    </source>
</evidence>
<evidence type="ECO:0008006" key="13">
    <source>
        <dbReference type="Google" id="ProtNLM"/>
    </source>
</evidence>
<feature type="compositionally biased region" description="Pro residues" evidence="7">
    <location>
        <begin position="1516"/>
        <end position="1536"/>
    </location>
</feature>
<reference evidence="12" key="1">
    <citation type="journal article" date="2023" name="Commun. Biol.">
        <title>Genome analysis of Parmales, the sister group of diatoms, reveals the evolutionary specialization of diatoms from phago-mixotrophs to photoautotrophs.</title>
        <authorList>
            <person name="Ban H."/>
            <person name="Sato S."/>
            <person name="Yoshikawa S."/>
            <person name="Yamada K."/>
            <person name="Nakamura Y."/>
            <person name="Ichinomiya M."/>
            <person name="Sato N."/>
            <person name="Blanc-Mathieu R."/>
            <person name="Endo H."/>
            <person name="Kuwata A."/>
            <person name="Ogata H."/>
        </authorList>
    </citation>
    <scope>NUCLEOTIDE SEQUENCE [LARGE SCALE GENOMIC DNA]</scope>
    <source>
        <strain evidence="12">NIES 3700</strain>
    </source>
</reference>
<evidence type="ECO:0000256" key="7">
    <source>
        <dbReference type="SAM" id="MobiDB-lite"/>
    </source>
</evidence>
<evidence type="ECO:0000256" key="4">
    <source>
        <dbReference type="ARBA" id="ARBA00022723"/>
    </source>
</evidence>
<dbReference type="Pfam" id="PF07496">
    <property type="entry name" value="zf-CW"/>
    <property type="match status" value="1"/>
</dbReference>
<dbReference type="InterPro" id="IPR046341">
    <property type="entry name" value="SET_dom_sf"/>
</dbReference>
<feature type="domain" description="CW-type" evidence="10">
    <location>
        <begin position="1650"/>
        <end position="1705"/>
    </location>
</feature>
<dbReference type="Pfam" id="PF00856">
    <property type="entry name" value="SET"/>
    <property type="match status" value="1"/>
</dbReference>
<name>A0A9W7KW56_9STRA</name>
<keyword evidence="3" id="KW-0949">S-adenosyl-L-methionine</keyword>
<sequence length="1842" mass="206156">MDADGYVDIIFPDGLKDRPDTSLILNSKRKRKPAPKQQEEPPSPPEPPPKPKKSRNSGPRQTKANGKTNSKSKNSAQKSLQKNAPSSSKSRSKASKTPNPKTAAAQPQTAPASAPKLRTFKTTYSLVPFPTNLHPDEIGPLMSSLKTHFQTEQLGITFTKSPSPILPGTLGKKTKKILQEHLIRLDKIDNLGYYISITEIYDCLMSPDSTEFIQKYCVERKEETEGCTTVVKYVREVREEWNEKLPEGFFLKTGSDYRIDWDKIKSIVLLDVQKNTAEEKQDMGNKLTTYLNERWDSKEKWNEEFSKNDEHVYIKLSMILEKNKSPAFQNKWRRTPYPERIYSKIENYVLCDGLEEEDKVMASREVESELEEGFWNNLRTSGEVEASEGWMTDVVKHTSTADSKLTSSNLANDDSVVRAQCAVTLNAVCVGVEENVMNDMKVLEGKEIDSRKTTGGQVIEKPVWGLDCWTRFNVEKVLVGEDSKEFIEGYLLPGFNSLDVSRAHCFLDCCEMLSLIATVDPSNSFFYKKVQHAPPSVKRCANKLITAYKILGESSFMVHPKGFGAVVVDPEGCQPNTLVTFYRGEVFPSWRWSEKNDSITQTQKLINLQPLLPDFYNMTLERPRNDPRGFGLLFVDASRKASMGSSLSHSCNPSCEVKVVSTGGRLSLAMTTVRKLEVGEELTFDYGAVTDSLTEYQSAICLCGSPRCRGSYLHFCKAEHYEKVFKRTCGGGIRFASLLKACVKNIKKEDEAILEKGGFKAAAFGAVSCGSSGTSTSYVPPWLKIFAADVLRYIDYERKALPVSLICDSRERQEKQKLPSSPRRGKDQQQVIYTEGGEELPYDIADSEGRNAMERRTIDFTQTLSLVGRVLARHRKIVEEQTKTKNNDAPIEPPLLILSHAEVVQKLWTNPDSLFNSLLKNLITCGTPQSEVDFIRSTAKSFPTLSDEAILSDPVKAANARHEVKIALMALRNNLLKLQKNCVADCAFNRDRHVAAADLLLLYAHTDNFVISRGYSTFESSPTIVYARELGGRVPRSKLKEAKERGKGKIKIIDAATKVPRTSKSDSQSLISGPFNIFNTLCALYNVKAAERSDAHHYRINFSNFELVVDSKLKAAKGSDILRVFLFYSGPEDNAPLELKNQALMGEQNYYTREQCEEFWGHPCHQHLKRFRKIKLVNKTKGRQHGEDFLSATAKNDIRQALKDFLNPESEADKKDPICDGEEPVATYTKLYRPDYIASQLLSWHKGGVDVNDGLPIDELTGCVSLPMFDTIYSVPVEVNPKSTAYYKASVKKYEAELKQWEKGKELWEEADNKRRKEWHADKRKYDKWLKSQAQENSTAPMQLVGGAPVAIHCAKQEEKEHQMPAQPTSESNVSNTPNTPKKGGYYQLEPVPSSNPTYQAIKQRDGSTSYLPIVMMQNVWYPGKPPATGQGATSVLEMSTGGGSAVMTTAVAAAPAVQAAQQQAPPPAPPPPPPPPANSTFTPHPAGGVNWGAAHPNSTAGPMPTPHPNSAAGPMPTPPPRCPEGPTPTPRPYPARKPIMPDIVSKPPTDSFTYSHKHKLALWEWGNGKHERSLSWNKDLRKVFGSATNKGLLGSPVLDFLLTSDDTNLHSALYILKPRLKNAGAAGGGETKSEMKELMESTLSSALPTASNFNWVQCEELNCMKWRKLPWFVDMNELPDFFTCKDNKWEAEKASCEAAEDKWDALAERTVLNEDQMVKREELVMGAKFDAFCASRSEYREATVEKVEKTRVFVCFPTIRPESREERDVGAVKEWREMDEEGMKKFAPLHFYTKAAVEVKGKEEENGNAEEVVTEDMQIDRKTNEEEGEDGVAMDMVEKQA</sequence>
<dbReference type="InterPro" id="IPR001214">
    <property type="entry name" value="SET_dom"/>
</dbReference>
<evidence type="ECO:0000256" key="1">
    <source>
        <dbReference type="ARBA" id="ARBA00022603"/>
    </source>
</evidence>
<keyword evidence="2" id="KW-0808">Transferase</keyword>
<evidence type="ECO:0000256" key="3">
    <source>
        <dbReference type="ARBA" id="ARBA00022691"/>
    </source>
</evidence>
<feature type="domain" description="SET" evidence="8">
    <location>
        <begin position="446"/>
        <end position="687"/>
    </location>
</feature>
<feature type="compositionally biased region" description="Polar residues" evidence="7">
    <location>
        <begin position="1366"/>
        <end position="1380"/>
    </location>
</feature>
<dbReference type="Pfam" id="PF19633">
    <property type="entry name" value="SDG2_C"/>
    <property type="match status" value="1"/>
</dbReference>
<feature type="compositionally biased region" description="Low complexity" evidence="7">
    <location>
        <begin position="1455"/>
        <end position="1464"/>
    </location>
</feature>
<dbReference type="Gene3D" id="2.170.270.10">
    <property type="entry name" value="SET domain"/>
    <property type="match status" value="1"/>
</dbReference>
<dbReference type="PANTHER" id="PTHR46655">
    <property type="entry name" value="HISTONE-LYSINE N-METHYLTRANSFERASE ATXR3"/>
    <property type="match status" value="1"/>
</dbReference>
<dbReference type="SUPFAM" id="SSF82199">
    <property type="entry name" value="SET domain"/>
    <property type="match status" value="1"/>
</dbReference>
<keyword evidence="4" id="KW-0479">Metal-binding</keyword>
<dbReference type="PANTHER" id="PTHR46655:SF1">
    <property type="entry name" value="HISTONE-LYSINE N-METHYLTRANSFERASE ATXR3"/>
    <property type="match status" value="1"/>
</dbReference>
<proteinExistence type="predicted"/>
<dbReference type="InterPro" id="IPR011124">
    <property type="entry name" value="Znf_CW"/>
</dbReference>
<dbReference type="PROSITE" id="PS50280">
    <property type="entry name" value="SET"/>
    <property type="match status" value="1"/>
</dbReference>
<feature type="region of interest" description="Disordered" evidence="7">
    <location>
        <begin position="1455"/>
        <end position="1538"/>
    </location>
</feature>
<feature type="compositionally biased region" description="Low complexity" evidence="7">
    <location>
        <begin position="95"/>
        <end position="116"/>
    </location>
</feature>
<feature type="region of interest" description="Disordered" evidence="7">
    <location>
        <begin position="1801"/>
        <end position="1842"/>
    </location>
</feature>
<evidence type="ECO:0000259" key="8">
    <source>
        <dbReference type="PROSITE" id="PS50280"/>
    </source>
</evidence>
<keyword evidence="6" id="KW-0862">Zinc</keyword>
<feature type="compositionally biased region" description="Polar residues" evidence="7">
    <location>
        <begin position="56"/>
        <end position="85"/>
    </location>
</feature>
<feature type="region of interest" description="Disordered" evidence="7">
    <location>
        <begin position="1357"/>
        <end position="1399"/>
    </location>
</feature>
<gene>
    <name evidence="11" type="ORF">TrLO_g4221</name>
</gene>
<evidence type="ECO:0000259" key="9">
    <source>
        <dbReference type="PROSITE" id="PS50868"/>
    </source>
</evidence>
<keyword evidence="1" id="KW-0489">Methyltransferase</keyword>
<feature type="region of interest" description="Disordered" evidence="7">
    <location>
        <begin position="1"/>
        <end position="116"/>
    </location>
</feature>
<feature type="compositionally biased region" description="Pro residues" evidence="7">
    <location>
        <begin position="1465"/>
        <end position="1478"/>
    </location>
</feature>
<dbReference type="SUPFAM" id="SSF101447">
    <property type="entry name" value="Formin homology 2 domain (FH2 domain)"/>
    <property type="match status" value="1"/>
</dbReference>
<evidence type="ECO:0000256" key="5">
    <source>
        <dbReference type="ARBA" id="ARBA00022771"/>
    </source>
</evidence>
<evidence type="ECO:0000259" key="10">
    <source>
        <dbReference type="PROSITE" id="PS51050"/>
    </source>
</evidence>